<dbReference type="PANTHER" id="PTHR43133">
    <property type="entry name" value="RNA POLYMERASE ECF-TYPE SIGMA FACTO"/>
    <property type="match status" value="1"/>
</dbReference>
<dbReference type="SUPFAM" id="SSF88659">
    <property type="entry name" value="Sigma3 and sigma4 domains of RNA polymerase sigma factors"/>
    <property type="match status" value="1"/>
</dbReference>
<accession>A0ABV5M409</accession>
<dbReference type="NCBIfam" id="TIGR02983">
    <property type="entry name" value="SigE-fam_strep"/>
    <property type="match status" value="1"/>
</dbReference>
<dbReference type="CDD" id="cd06171">
    <property type="entry name" value="Sigma70_r4"/>
    <property type="match status" value="1"/>
</dbReference>
<dbReference type="Pfam" id="PF08281">
    <property type="entry name" value="Sigma70_r4_2"/>
    <property type="match status" value="1"/>
</dbReference>
<keyword evidence="5" id="KW-0804">Transcription</keyword>
<dbReference type="EMBL" id="JBHMCA010000022">
    <property type="protein sequence ID" value="MFB9443591.1"/>
    <property type="molecule type" value="Genomic_DNA"/>
</dbReference>
<evidence type="ECO:0000256" key="4">
    <source>
        <dbReference type="ARBA" id="ARBA00023125"/>
    </source>
</evidence>
<comment type="caution">
    <text evidence="8">The sequence shown here is derived from an EMBL/GenBank/DDBJ whole genome shotgun (WGS) entry which is preliminary data.</text>
</comment>
<dbReference type="SUPFAM" id="SSF88946">
    <property type="entry name" value="Sigma2 domain of RNA polymerase sigma factors"/>
    <property type="match status" value="1"/>
</dbReference>
<keyword evidence="4" id="KW-0238">DNA-binding</keyword>
<keyword evidence="2" id="KW-0805">Transcription regulation</keyword>
<feature type="domain" description="RNA polymerase sigma factor 70 region 4 type 2" evidence="7">
    <location>
        <begin position="117"/>
        <end position="167"/>
    </location>
</feature>
<evidence type="ECO:0000256" key="2">
    <source>
        <dbReference type="ARBA" id="ARBA00023015"/>
    </source>
</evidence>
<dbReference type="InterPro" id="IPR014284">
    <property type="entry name" value="RNA_pol_sigma-70_dom"/>
</dbReference>
<dbReference type="InterPro" id="IPR014325">
    <property type="entry name" value="RNA_pol_sigma-E_actinobac"/>
</dbReference>
<dbReference type="InterPro" id="IPR013324">
    <property type="entry name" value="RNA_pol_sigma_r3/r4-like"/>
</dbReference>
<feature type="domain" description="RNA polymerase sigma-70 region 2" evidence="6">
    <location>
        <begin position="29"/>
        <end position="90"/>
    </location>
</feature>
<dbReference type="Proteomes" id="UP001589608">
    <property type="component" value="Unassembled WGS sequence"/>
</dbReference>
<dbReference type="InterPro" id="IPR039425">
    <property type="entry name" value="RNA_pol_sigma-70-like"/>
</dbReference>
<evidence type="ECO:0000313" key="8">
    <source>
        <dbReference type="EMBL" id="MFB9443591.1"/>
    </source>
</evidence>
<evidence type="ECO:0000259" key="7">
    <source>
        <dbReference type="Pfam" id="PF08281"/>
    </source>
</evidence>
<dbReference type="InterPro" id="IPR013249">
    <property type="entry name" value="RNA_pol_sigma70_r4_t2"/>
</dbReference>
<sequence length="183" mass="20575">MRRSTESVSDWDSRDRDGQFQAFMGTATQRLYRVAYLLSGDAGEAEELTQSALVRTYTAWERVDGGDAYAYARRILVNLHSDWWRRLRRRERPVPQVPERTAAGRDPADTALERVGLAKALRALSRRERAVVVLRFYLDLTEQQTAAELGTALGTVKSATARALGKLRVNPDLSPLAEQKGAR</sequence>
<dbReference type="InterPro" id="IPR007627">
    <property type="entry name" value="RNA_pol_sigma70_r2"/>
</dbReference>
<keyword evidence="9" id="KW-1185">Reference proteome</keyword>
<protein>
    <submittedName>
        <fullName evidence="8">SigE family RNA polymerase sigma factor</fullName>
    </submittedName>
</protein>
<gene>
    <name evidence="8" type="ORF">ACFFTR_10895</name>
</gene>
<evidence type="ECO:0000259" key="6">
    <source>
        <dbReference type="Pfam" id="PF04542"/>
    </source>
</evidence>
<comment type="similarity">
    <text evidence="1">Belongs to the sigma-70 factor family. ECF subfamily.</text>
</comment>
<evidence type="ECO:0000256" key="1">
    <source>
        <dbReference type="ARBA" id="ARBA00010641"/>
    </source>
</evidence>
<evidence type="ECO:0000313" key="9">
    <source>
        <dbReference type="Proteomes" id="UP001589608"/>
    </source>
</evidence>
<name>A0ABV5M409_9ACTN</name>
<keyword evidence="3" id="KW-0731">Sigma factor</keyword>
<proteinExistence type="inferred from homology"/>
<dbReference type="NCBIfam" id="TIGR02937">
    <property type="entry name" value="sigma70-ECF"/>
    <property type="match status" value="1"/>
</dbReference>
<dbReference type="Gene3D" id="1.10.10.10">
    <property type="entry name" value="Winged helix-like DNA-binding domain superfamily/Winged helix DNA-binding domain"/>
    <property type="match status" value="1"/>
</dbReference>
<evidence type="ECO:0000256" key="3">
    <source>
        <dbReference type="ARBA" id="ARBA00023082"/>
    </source>
</evidence>
<evidence type="ECO:0000256" key="5">
    <source>
        <dbReference type="ARBA" id="ARBA00023163"/>
    </source>
</evidence>
<dbReference type="RefSeq" id="WP_223093606.1">
    <property type="nucleotide sequence ID" value="NZ_CP061913.1"/>
</dbReference>
<organism evidence="8 9">
    <name type="scientific">Dactylosporangium vinaceum</name>
    <dbReference type="NCBI Taxonomy" id="53362"/>
    <lineage>
        <taxon>Bacteria</taxon>
        <taxon>Bacillati</taxon>
        <taxon>Actinomycetota</taxon>
        <taxon>Actinomycetes</taxon>
        <taxon>Micromonosporales</taxon>
        <taxon>Micromonosporaceae</taxon>
        <taxon>Dactylosporangium</taxon>
    </lineage>
</organism>
<dbReference type="InterPro" id="IPR013325">
    <property type="entry name" value="RNA_pol_sigma_r2"/>
</dbReference>
<dbReference type="Pfam" id="PF04542">
    <property type="entry name" value="Sigma70_r2"/>
    <property type="match status" value="1"/>
</dbReference>
<dbReference type="InterPro" id="IPR036388">
    <property type="entry name" value="WH-like_DNA-bd_sf"/>
</dbReference>
<dbReference type="PANTHER" id="PTHR43133:SF50">
    <property type="entry name" value="ECF RNA POLYMERASE SIGMA FACTOR SIGM"/>
    <property type="match status" value="1"/>
</dbReference>
<reference evidence="8 9" key="1">
    <citation type="submission" date="2024-09" db="EMBL/GenBank/DDBJ databases">
        <authorList>
            <person name="Sun Q."/>
            <person name="Mori K."/>
        </authorList>
    </citation>
    <scope>NUCLEOTIDE SEQUENCE [LARGE SCALE GENOMIC DNA]</scope>
    <source>
        <strain evidence="8 9">JCM 3307</strain>
    </source>
</reference>
<dbReference type="Gene3D" id="1.10.1740.10">
    <property type="match status" value="1"/>
</dbReference>